<dbReference type="InterPro" id="IPR013830">
    <property type="entry name" value="SGNH_hydro"/>
</dbReference>
<feature type="domain" description="SGNH hydrolase-type esterase" evidence="1">
    <location>
        <begin position="6"/>
        <end position="174"/>
    </location>
</feature>
<reference evidence="2 3" key="1">
    <citation type="submission" date="2018-03" db="EMBL/GenBank/DDBJ databases">
        <title>Genotypic and phenotypic analysis of antagonistic Bacillus spp. isolated from rhizosphere soil of plants in Tibet.</title>
        <authorList>
            <person name="Borriss R."/>
            <person name="Lasch P."/>
            <person name="Wu L."/>
            <person name="Wu H."/>
            <person name="Gao X."/>
        </authorList>
    </citation>
    <scope>NUCLEOTIDE SEQUENCE [LARGE SCALE GENOMIC DNA]</scope>
    <source>
        <strain evidence="2 3">NMSW16</strain>
    </source>
</reference>
<protein>
    <submittedName>
        <fullName evidence="2">Esterase</fullName>
    </submittedName>
</protein>
<dbReference type="Proteomes" id="UP000239236">
    <property type="component" value="Unassembled WGS sequence"/>
</dbReference>
<dbReference type="InterPro" id="IPR036514">
    <property type="entry name" value="SGNH_hydro_sf"/>
</dbReference>
<accession>A0ABX5DM59</accession>
<dbReference type="InterPro" id="IPR045136">
    <property type="entry name" value="Iah1-like"/>
</dbReference>
<dbReference type="CDD" id="cd01838">
    <property type="entry name" value="Isoamyl_acetate_hydrolase_like"/>
    <property type="match status" value="1"/>
</dbReference>
<sequence length="219" mass="24774">MKTLVCFGDSITADETFFDGTPRLTPRLREMFPNWKVVNAGVPGDNTFDALHRVEDDVLSHKPDFVTVFLGTNDSVLFDPVPLQVYKDNLAKIVSKISPEKVLLISPAPVDEKRQHNRTNKVLGQYADVVEEVAKETGSYFLNLYAEMIQEQSYKRFVEDDEKDGLHFGRQGYEYVAELIGKKLKGILKQSVRALLFCSRISSYNVAVFNAVAFITLNM</sequence>
<dbReference type="EMBL" id="PVRR01000009">
    <property type="protein sequence ID" value="PRT37267.1"/>
    <property type="molecule type" value="Genomic_DNA"/>
</dbReference>
<dbReference type="SUPFAM" id="SSF52266">
    <property type="entry name" value="SGNH hydrolase"/>
    <property type="match status" value="1"/>
</dbReference>
<dbReference type="Pfam" id="PF13472">
    <property type="entry name" value="Lipase_GDSL_2"/>
    <property type="match status" value="1"/>
</dbReference>
<evidence type="ECO:0000313" key="3">
    <source>
        <dbReference type="Proteomes" id="UP000239236"/>
    </source>
</evidence>
<name>A0ABX5DM59_9BACI</name>
<keyword evidence="3" id="KW-1185">Reference proteome</keyword>
<dbReference type="PANTHER" id="PTHR14209:SF19">
    <property type="entry name" value="ISOAMYL ACETATE-HYDROLYZING ESTERASE 1 HOMOLOG"/>
    <property type="match status" value="1"/>
</dbReference>
<gene>
    <name evidence="2" type="ORF">C6357_25955</name>
</gene>
<organism evidence="2 3">
    <name type="scientific">Bacillus wiedmannii</name>
    <dbReference type="NCBI Taxonomy" id="1890302"/>
    <lineage>
        <taxon>Bacteria</taxon>
        <taxon>Bacillati</taxon>
        <taxon>Bacillota</taxon>
        <taxon>Bacilli</taxon>
        <taxon>Bacillales</taxon>
        <taxon>Bacillaceae</taxon>
        <taxon>Bacillus</taxon>
        <taxon>Bacillus cereus group</taxon>
    </lineage>
</organism>
<proteinExistence type="predicted"/>
<dbReference type="PANTHER" id="PTHR14209">
    <property type="entry name" value="ISOAMYL ACETATE-HYDROLYZING ESTERASE 1"/>
    <property type="match status" value="1"/>
</dbReference>
<dbReference type="Gene3D" id="3.40.50.1110">
    <property type="entry name" value="SGNH hydrolase"/>
    <property type="match status" value="1"/>
</dbReference>
<evidence type="ECO:0000259" key="1">
    <source>
        <dbReference type="Pfam" id="PF13472"/>
    </source>
</evidence>
<comment type="caution">
    <text evidence="2">The sequence shown here is derived from an EMBL/GenBank/DDBJ whole genome shotgun (WGS) entry which is preliminary data.</text>
</comment>
<evidence type="ECO:0000313" key="2">
    <source>
        <dbReference type="EMBL" id="PRT37267.1"/>
    </source>
</evidence>